<feature type="domain" description="Enoyl reductase (ER)" evidence="3">
    <location>
        <begin position="17"/>
        <end position="327"/>
    </location>
</feature>
<dbReference type="InterPro" id="IPR036291">
    <property type="entry name" value="NAD(P)-bd_dom_sf"/>
</dbReference>
<dbReference type="STRING" id="215743.ROSMUCSMR3_01022"/>
<dbReference type="Pfam" id="PF08240">
    <property type="entry name" value="ADH_N"/>
    <property type="match status" value="1"/>
</dbReference>
<dbReference type="eggNOG" id="COG0604">
    <property type="taxonomic scope" value="Bacteria"/>
</dbReference>
<dbReference type="SUPFAM" id="SSF50129">
    <property type="entry name" value="GroES-like"/>
    <property type="match status" value="1"/>
</dbReference>
<evidence type="ECO:0000313" key="5">
    <source>
        <dbReference type="Proteomes" id="UP000030021"/>
    </source>
</evidence>
<dbReference type="Gene3D" id="3.90.180.10">
    <property type="entry name" value="Medium-chain alcohol dehydrogenases, catalytic domain"/>
    <property type="match status" value="1"/>
</dbReference>
<dbReference type="SMART" id="SM00829">
    <property type="entry name" value="PKS_ER"/>
    <property type="match status" value="1"/>
</dbReference>
<dbReference type="AlphaFoldDB" id="A0A0A0HNA0"/>
<dbReference type="Proteomes" id="UP000030021">
    <property type="component" value="Unassembled WGS sequence"/>
</dbReference>
<dbReference type="GO" id="GO:0003960">
    <property type="term" value="F:quinone reductase (NADPH) activity"/>
    <property type="evidence" value="ECO:0007669"/>
    <property type="project" value="UniProtKB-EC"/>
</dbReference>
<dbReference type="InterPro" id="IPR013154">
    <property type="entry name" value="ADH-like_N"/>
</dbReference>
<dbReference type="HOGENOM" id="CLU_026673_3_4_5"/>
<keyword evidence="2 4" id="KW-0560">Oxidoreductase</keyword>
<dbReference type="InterPro" id="IPR020843">
    <property type="entry name" value="ER"/>
</dbReference>
<dbReference type="EC" id="1.6.5.5" evidence="4"/>
<evidence type="ECO:0000256" key="2">
    <source>
        <dbReference type="ARBA" id="ARBA00023002"/>
    </source>
</evidence>
<comment type="caution">
    <text evidence="4">The sequence shown here is derived from an EMBL/GenBank/DDBJ whole genome shotgun (WGS) entry which is preliminary data.</text>
</comment>
<sequence>MSALPDTMRVIEMSAPGGPEVLIPGTRPLPECGANEVLIRVTAAGVNGPDLVQRRGHYPPPKGASDLLGLEVSGEVISCGADVSQWHPGDRICALTNGGGYAEFVAVDASHCLPIPEGVDEIEAAGLPETFFTVWSNVFLGHSLPEAGVFLVHGGAGGIGSTAIQLGKAMGLTVLTTVGDDAAAEFVTALGADRAINFRSEDFVALTREAGGADIILDIIGGDYVARNIKAARHDARIIQLAFNMGSKVEIDLMPVMLKRLSYTGSTLRSRPEGFKTQVAEALRETVWPLFAAGKLRPVTHRVLPMSEAAEAHRLMEKGEHHGKILLRM</sequence>
<dbReference type="PATRIC" id="fig|1288298.3.peg.2101"/>
<dbReference type="PANTHER" id="PTHR48106:SF8">
    <property type="entry name" value="OS02G0805600 PROTEIN"/>
    <property type="match status" value="1"/>
</dbReference>
<dbReference type="OrthoDB" id="9780520at2"/>
<accession>A0A0A0HNA0</accession>
<gene>
    <name evidence="4" type="ORF">rosmuc_02084</name>
</gene>
<evidence type="ECO:0000256" key="1">
    <source>
        <dbReference type="ARBA" id="ARBA00022857"/>
    </source>
</evidence>
<evidence type="ECO:0000259" key="3">
    <source>
        <dbReference type="SMART" id="SM00829"/>
    </source>
</evidence>
<dbReference type="NCBIfam" id="TIGR02824">
    <property type="entry name" value="quinone_pig3"/>
    <property type="match status" value="1"/>
</dbReference>
<dbReference type="InterPro" id="IPR014189">
    <property type="entry name" value="Quinone_OxRdtase_PIG3"/>
</dbReference>
<evidence type="ECO:0000313" key="4">
    <source>
        <dbReference type="EMBL" id="KGM88386.1"/>
    </source>
</evidence>
<dbReference type="RefSeq" id="WP_037272927.1">
    <property type="nucleotide sequence ID" value="NZ_KN293979.1"/>
</dbReference>
<proteinExistence type="predicted"/>
<dbReference type="GO" id="GO:0070402">
    <property type="term" value="F:NADPH binding"/>
    <property type="evidence" value="ECO:0007669"/>
    <property type="project" value="TreeGrafter"/>
</dbReference>
<dbReference type="EMBL" id="AONH01000010">
    <property type="protein sequence ID" value="KGM88386.1"/>
    <property type="molecule type" value="Genomic_DNA"/>
</dbReference>
<protein>
    <submittedName>
        <fullName evidence="4">Putative NAD(P)H quinone oxidoreductase, PIG3 family</fullName>
        <ecNumber evidence="4">1.6.5.5</ecNumber>
    </submittedName>
</protein>
<dbReference type="CDD" id="cd05276">
    <property type="entry name" value="p53_inducible_oxidoreductase"/>
    <property type="match status" value="1"/>
</dbReference>
<dbReference type="PANTHER" id="PTHR48106">
    <property type="entry name" value="QUINONE OXIDOREDUCTASE PIG3-RELATED"/>
    <property type="match status" value="1"/>
</dbReference>
<dbReference type="Pfam" id="PF13602">
    <property type="entry name" value="ADH_zinc_N_2"/>
    <property type="match status" value="1"/>
</dbReference>
<name>A0A0A0HNA0_9RHOB</name>
<dbReference type="SUPFAM" id="SSF51735">
    <property type="entry name" value="NAD(P)-binding Rossmann-fold domains"/>
    <property type="match status" value="1"/>
</dbReference>
<dbReference type="InterPro" id="IPR011032">
    <property type="entry name" value="GroES-like_sf"/>
</dbReference>
<organism evidence="4 5">
    <name type="scientific">Roseovarius mucosus DSM 17069</name>
    <dbReference type="NCBI Taxonomy" id="1288298"/>
    <lineage>
        <taxon>Bacteria</taxon>
        <taxon>Pseudomonadati</taxon>
        <taxon>Pseudomonadota</taxon>
        <taxon>Alphaproteobacteria</taxon>
        <taxon>Rhodobacterales</taxon>
        <taxon>Roseobacteraceae</taxon>
        <taxon>Roseovarius</taxon>
    </lineage>
</organism>
<keyword evidence="1" id="KW-0521">NADP</keyword>
<reference evidence="4 5" key="1">
    <citation type="submission" date="2013-01" db="EMBL/GenBank/DDBJ databases">
        <authorList>
            <person name="Fiebig A."/>
            <person name="Goeker M."/>
            <person name="Klenk H.-P.P."/>
        </authorList>
    </citation>
    <scope>NUCLEOTIDE SEQUENCE [LARGE SCALE GENOMIC DNA]</scope>
    <source>
        <strain evidence="4 5">DSM 17069</strain>
    </source>
</reference>
<dbReference type="Gene3D" id="3.40.50.720">
    <property type="entry name" value="NAD(P)-binding Rossmann-like Domain"/>
    <property type="match status" value="1"/>
</dbReference>